<dbReference type="EMBL" id="JACHOC010000004">
    <property type="protein sequence ID" value="MBB4622571.1"/>
    <property type="molecule type" value="Genomic_DNA"/>
</dbReference>
<dbReference type="InterPro" id="IPR010997">
    <property type="entry name" value="HRDC-like_sf"/>
</dbReference>
<dbReference type="Proteomes" id="UP000533637">
    <property type="component" value="Unassembled WGS sequence"/>
</dbReference>
<sequence>MIMQMNQQFDLAFNFLQNTGTHLFLTGKAGTGKTTFLKKLKEVSPKRMIVVAPTGVAAINAGGVTIHSFFQLPFGPYIPSANKEGNQSNNYANKFSRDKINIIRSMDLLVIDEVSMVRADLLDAISDVLCRYKDRTKPFGGVQLLLIGDLQQLAPVAKDDEWNLLKAHYPSTFFFDSKALSESNYYCIELIQVYRQNDSSFINLLNNIRENRFDDDTLHCLNQRYIPDFKPDDRQGYITLTTHNYQAQQLNNRKLAELPGKSYTFQAEINNDFPEYSYPTDQHLELKNGAQVMFVKNDSSGEHRYYNGKIGKIVFINPNKITVVGEDGNEIQVEKETWSNVKYTINPETKEITETIAGTFSQYPLKTAWAITIHKSQGLTFDHAIIDASAAFSHGQVYVALSRCKTLEGLVLSSPITRNAMIKDLRIQEFSSSVATKQPQKEQLELAQQQYFLELAIELFNFESIQQRLQYAAYMVYTHLQKLYPELNTQYANTRDAFRSVITEVGGRFQQQLIRMVTGNPNYREDEAIQERIRKGVAYFIDHIDSLCTSLEENSAVEIDNKESRKAVNNAISKFTEELHQKQEILKACQNGFSVVCYLTAKAKASIEPPASTKKRSERSSSQPAKVTVSSDILHPDLYNSIRNWRYELATEKGLPPYTILQQKALLGIVNTLPTSSRELLAIPGIGKKVIENYGGVLLELVEKYKNK</sequence>
<dbReference type="Pfam" id="PF05970">
    <property type="entry name" value="PIF1"/>
    <property type="match status" value="1"/>
</dbReference>
<dbReference type="PROSITE" id="PS50967">
    <property type="entry name" value="HRDC"/>
    <property type="match status" value="1"/>
</dbReference>
<feature type="domain" description="HRDC" evidence="2">
    <location>
        <begin position="632"/>
        <end position="708"/>
    </location>
</feature>
<organism evidence="3 4">
    <name type="scientific">Parabacteroides faecis</name>
    <dbReference type="NCBI Taxonomy" id="1217282"/>
    <lineage>
        <taxon>Bacteria</taxon>
        <taxon>Pseudomonadati</taxon>
        <taxon>Bacteroidota</taxon>
        <taxon>Bacteroidia</taxon>
        <taxon>Bacteroidales</taxon>
        <taxon>Tannerellaceae</taxon>
        <taxon>Parabacteroides</taxon>
    </lineage>
</organism>
<dbReference type="CDD" id="cd18809">
    <property type="entry name" value="SF1_C_RecD"/>
    <property type="match status" value="1"/>
</dbReference>
<gene>
    <name evidence="3" type="ORF">GGQ57_002471</name>
</gene>
<comment type="caution">
    <text evidence="3">The sequence shown here is derived from an EMBL/GenBank/DDBJ whole genome shotgun (WGS) entry which is preliminary data.</text>
</comment>
<dbReference type="PANTHER" id="PTHR47642">
    <property type="entry name" value="ATP-DEPENDENT DNA HELICASE"/>
    <property type="match status" value="1"/>
</dbReference>
<dbReference type="Gene3D" id="1.10.150.80">
    <property type="entry name" value="HRDC domain"/>
    <property type="match status" value="1"/>
</dbReference>
<dbReference type="SUPFAM" id="SSF47819">
    <property type="entry name" value="HRDC-like"/>
    <property type="match status" value="1"/>
</dbReference>
<dbReference type="InterPro" id="IPR027785">
    <property type="entry name" value="UvrD-like_helicase_C"/>
</dbReference>
<evidence type="ECO:0000259" key="2">
    <source>
        <dbReference type="PROSITE" id="PS50967"/>
    </source>
</evidence>
<evidence type="ECO:0000256" key="1">
    <source>
        <dbReference type="SAM" id="Phobius"/>
    </source>
</evidence>
<dbReference type="SMART" id="SM00341">
    <property type="entry name" value="HRDC"/>
    <property type="match status" value="1"/>
</dbReference>
<keyword evidence="1" id="KW-1133">Transmembrane helix</keyword>
<keyword evidence="3" id="KW-0067">ATP-binding</keyword>
<protein>
    <submittedName>
        <fullName evidence="3">Energy-coupling factor transporter ATP-binding protein EcfA2</fullName>
    </submittedName>
</protein>
<dbReference type="Gene3D" id="3.40.50.300">
    <property type="entry name" value="P-loop containing nucleotide triphosphate hydrolases"/>
    <property type="match status" value="2"/>
</dbReference>
<dbReference type="InterPro" id="IPR003593">
    <property type="entry name" value="AAA+_ATPase"/>
</dbReference>
<keyword evidence="3" id="KW-0547">Nucleotide-binding</keyword>
<feature type="transmembrane region" description="Helical" evidence="1">
    <location>
        <begin position="48"/>
        <end position="70"/>
    </location>
</feature>
<proteinExistence type="predicted"/>
<dbReference type="Pfam" id="PF13538">
    <property type="entry name" value="UvrD_C_2"/>
    <property type="match status" value="1"/>
</dbReference>
<reference evidence="3 4" key="1">
    <citation type="submission" date="2020-08" db="EMBL/GenBank/DDBJ databases">
        <title>Genomic Encyclopedia of Type Strains, Phase IV (KMG-IV): sequencing the most valuable type-strain genomes for metagenomic binning, comparative biology and taxonomic classification.</title>
        <authorList>
            <person name="Goeker M."/>
        </authorList>
    </citation>
    <scope>NUCLEOTIDE SEQUENCE [LARGE SCALE GENOMIC DNA]</scope>
    <source>
        <strain evidence="3 4">DSM 102983</strain>
    </source>
</reference>
<evidence type="ECO:0000313" key="3">
    <source>
        <dbReference type="EMBL" id="MBB4622571.1"/>
    </source>
</evidence>
<dbReference type="InterPro" id="IPR002121">
    <property type="entry name" value="HRDC_dom"/>
</dbReference>
<accession>A0ABR6KME3</accession>
<dbReference type="GO" id="GO:0005524">
    <property type="term" value="F:ATP binding"/>
    <property type="evidence" value="ECO:0007669"/>
    <property type="project" value="UniProtKB-KW"/>
</dbReference>
<dbReference type="InterPro" id="IPR010285">
    <property type="entry name" value="DNA_helicase_pif1-like_DEAD"/>
</dbReference>
<evidence type="ECO:0000313" key="4">
    <source>
        <dbReference type="Proteomes" id="UP000533637"/>
    </source>
</evidence>
<keyword evidence="4" id="KW-1185">Reference proteome</keyword>
<dbReference type="InterPro" id="IPR027417">
    <property type="entry name" value="P-loop_NTPase"/>
</dbReference>
<dbReference type="SMART" id="SM00382">
    <property type="entry name" value="AAA"/>
    <property type="match status" value="1"/>
</dbReference>
<dbReference type="InterPro" id="IPR051055">
    <property type="entry name" value="PIF1_helicase"/>
</dbReference>
<name>A0ABR6KME3_9BACT</name>
<keyword evidence="1" id="KW-0472">Membrane</keyword>
<dbReference type="SUPFAM" id="SSF52540">
    <property type="entry name" value="P-loop containing nucleoside triphosphate hydrolases"/>
    <property type="match status" value="2"/>
</dbReference>
<dbReference type="Pfam" id="PF00570">
    <property type="entry name" value="HRDC"/>
    <property type="match status" value="1"/>
</dbReference>
<dbReference type="InterPro" id="IPR044876">
    <property type="entry name" value="HRDC_dom_sf"/>
</dbReference>
<keyword evidence="1" id="KW-0812">Transmembrane</keyword>